<evidence type="ECO:0000259" key="4">
    <source>
        <dbReference type="Pfam" id="PF00891"/>
    </source>
</evidence>
<dbReference type="InterPro" id="IPR016461">
    <property type="entry name" value="COMT-like"/>
</dbReference>
<keyword evidence="2" id="KW-0808">Transferase</keyword>
<keyword evidence="1" id="KW-0489">Methyltransferase</keyword>
<evidence type="ECO:0000256" key="2">
    <source>
        <dbReference type="ARBA" id="ARBA00022679"/>
    </source>
</evidence>
<dbReference type="AlphaFoldDB" id="A0A178UF24"/>
<dbReference type="GO" id="GO:0032259">
    <property type="term" value="P:methylation"/>
    <property type="evidence" value="ECO:0007669"/>
    <property type="project" value="UniProtKB-KW"/>
</dbReference>
<dbReference type="EMBL" id="LUHQ01000005">
    <property type="protein sequence ID" value="OAO92408.1"/>
    <property type="molecule type" value="Genomic_DNA"/>
</dbReference>
<dbReference type="Gene3D" id="3.40.50.150">
    <property type="entry name" value="Vaccinia Virus protein VP39"/>
    <property type="match status" value="2"/>
</dbReference>
<evidence type="ECO:0000313" key="6">
    <source>
        <dbReference type="Proteomes" id="UP000078284"/>
    </source>
</evidence>
<reference evidence="6" key="1">
    <citation type="journal article" date="2016" name="Proc. Natl. Acad. Sci. U.S.A.">
        <title>Chromosome-level assembly of Arabidopsis thaliana Ler reveals the extent of translocation and inversion polymorphisms.</title>
        <authorList>
            <person name="Zapata L."/>
            <person name="Ding J."/>
            <person name="Willing E.M."/>
            <person name="Hartwig B."/>
            <person name="Bezdan D."/>
            <person name="Jiao W.B."/>
            <person name="Patel V."/>
            <person name="Velikkakam James G."/>
            <person name="Koornneef M."/>
            <person name="Ossowski S."/>
            <person name="Schneeberger K."/>
        </authorList>
    </citation>
    <scope>NUCLEOTIDE SEQUENCE [LARGE SCALE GENOMIC DNA]</scope>
    <source>
        <strain evidence="6">cv. Landsberg erecta</strain>
    </source>
</reference>
<feature type="domain" description="O-methyltransferase C-terminal" evidence="4">
    <location>
        <begin position="1"/>
        <end position="69"/>
    </location>
</feature>
<dbReference type="PANTHER" id="PTHR11746">
    <property type="entry name" value="O-METHYLTRANSFERASE"/>
    <property type="match status" value="1"/>
</dbReference>
<keyword evidence="3" id="KW-0949">S-adenosyl-L-methionine</keyword>
<proteinExistence type="predicted"/>
<evidence type="ECO:0000313" key="5">
    <source>
        <dbReference type="EMBL" id="OAO92408.1"/>
    </source>
</evidence>
<evidence type="ECO:0000256" key="3">
    <source>
        <dbReference type="ARBA" id="ARBA00022691"/>
    </source>
</evidence>
<dbReference type="PROSITE" id="PS51683">
    <property type="entry name" value="SAM_OMT_II"/>
    <property type="match status" value="1"/>
</dbReference>
<dbReference type="Pfam" id="PF00891">
    <property type="entry name" value="Methyltransf_2"/>
    <property type="match status" value="1"/>
</dbReference>
<dbReference type="Proteomes" id="UP000078284">
    <property type="component" value="Chromosome 5"/>
</dbReference>
<dbReference type="InterPro" id="IPR001077">
    <property type="entry name" value="COMT_C"/>
</dbReference>
<dbReference type="GO" id="GO:0008171">
    <property type="term" value="F:O-methyltransferase activity"/>
    <property type="evidence" value="ECO:0007669"/>
    <property type="project" value="InterPro"/>
</dbReference>
<organism evidence="5 6">
    <name type="scientific">Arabidopsis thaliana</name>
    <name type="common">Mouse-ear cress</name>
    <dbReference type="NCBI Taxonomy" id="3702"/>
    <lineage>
        <taxon>Eukaryota</taxon>
        <taxon>Viridiplantae</taxon>
        <taxon>Streptophyta</taxon>
        <taxon>Embryophyta</taxon>
        <taxon>Tracheophyta</taxon>
        <taxon>Spermatophyta</taxon>
        <taxon>Magnoliopsida</taxon>
        <taxon>eudicotyledons</taxon>
        <taxon>Gunneridae</taxon>
        <taxon>Pentapetalae</taxon>
        <taxon>rosids</taxon>
        <taxon>malvids</taxon>
        <taxon>Brassicales</taxon>
        <taxon>Brassicaceae</taxon>
        <taxon>Camelineae</taxon>
        <taxon>Arabidopsis</taxon>
    </lineage>
</organism>
<name>A0A178UF24_ARATH</name>
<sequence length="127" mass="14431">MGLYEYVETDEQFAAIFNQAMSDSSTMIMTKILEVYKGLKDVNTLVDIGGGLGTILNLVISSKYPQIKGVEHVPGDMFIDVPKGDAIFMRVSYIHIHTLYIYIRILNGKFYDYYNLQTKIVYVADIT</sequence>
<gene>
    <name evidence="5" type="ordered locus">AXX17_At5g34190</name>
</gene>
<dbReference type="ExpressionAtlas" id="A0A178UF24">
    <property type="expression patterns" value="baseline and differential"/>
</dbReference>
<comment type="caution">
    <text evidence="5">The sequence shown here is derived from an EMBL/GenBank/DDBJ whole genome shotgun (WGS) entry which is preliminary data.</text>
</comment>
<dbReference type="SUPFAM" id="SSF53335">
    <property type="entry name" value="S-adenosyl-L-methionine-dependent methyltransferases"/>
    <property type="match status" value="1"/>
</dbReference>
<accession>A0A178UF24</accession>
<dbReference type="InterPro" id="IPR029063">
    <property type="entry name" value="SAM-dependent_MTases_sf"/>
</dbReference>
<protein>
    <recommendedName>
        <fullName evidence="4">O-methyltransferase C-terminal domain-containing protein</fullName>
    </recommendedName>
</protein>
<evidence type="ECO:0000256" key="1">
    <source>
        <dbReference type="ARBA" id="ARBA00022603"/>
    </source>
</evidence>